<dbReference type="CDD" id="cd00170">
    <property type="entry name" value="SEC14"/>
    <property type="match status" value="1"/>
</dbReference>
<dbReference type="GO" id="GO:1902936">
    <property type="term" value="F:phosphatidylinositol bisphosphate binding"/>
    <property type="evidence" value="ECO:0007669"/>
    <property type="project" value="TreeGrafter"/>
</dbReference>
<organism evidence="3">
    <name type="scientific">Camponotus floridanus</name>
    <name type="common">Florida carpenter ant</name>
    <dbReference type="NCBI Taxonomy" id="104421"/>
    <lineage>
        <taxon>Eukaryota</taxon>
        <taxon>Metazoa</taxon>
        <taxon>Ecdysozoa</taxon>
        <taxon>Arthropoda</taxon>
        <taxon>Hexapoda</taxon>
        <taxon>Insecta</taxon>
        <taxon>Pterygota</taxon>
        <taxon>Neoptera</taxon>
        <taxon>Endopterygota</taxon>
        <taxon>Hymenoptera</taxon>
        <taxon>Apocrita</taxon>
        <taxon>Aculeata</taxon>
        <taxon>Formicoidea</taxon>
        <taxon>Formicidae</taxon>
        <taxon>Formicinae</taxon>
        <taxon>Camponotus</taxon>
    </lineage>
</organism>
<feature type="domain" description="CRAL-TRIO" evidence="1">
    <location>
        <begin position="29"/>
        <end position="197"/>
    </location>
</feature>
<dbReference type="Gene3D" id="3.40.525.10">
    <property type="entry name" value="CRAL-TRIO lipid binding domain"/>
    <property type="match status" value="1"/>
</dbReference>
<evidence type="ECO:0000259" key="1">
    <source>
        <dbReference type="PROSITE" id="PS50191"/>
    </source>
</evidence>
<dbReference type="Gene3D" id="1.20.5.1200">
    <property type="entry name" value="Alpha-tocopherol transfer"/>
    <property type="match status" value="1"/>
</dbReference>
<protein>
    <submittedName>
        <fullName evidence="2">Alpha-tocopherol transfer protein</fullName>
    </submittedName>
</protein>
<dbReference type="AlphaFoldDB" id="E2A259"/>
<accession>E2A259</accession>
<keyword evidence="3" id="KW-1185">Reference proteome</keyword>
<proteinExistence type="predicted"/>
<dbReference type="InParanoid" id="E2A259"/>
<dbReference type="PANTHER" id="PTHR10174:SF224">
    <property type="entry name" value="RETINOL-BINDING PROTEIN PINTA"/>
    <property type="match status" value="1"/>
</dbReference>
<dbReference type="OMA" id="CARGIVA"/>
<evidence type="ECO:0000313" key="3">
    <source>
        <dbReference type="Proteomes" id="UP000000311"/>
    </source>
</evidence>
<dbReference type="OrthoDB" id="6682367at2759"/>
<dbReference type="GO" id="GO:0016020">
    <property type="term" value="C:membrane"/>
    <property type="evidence" value="ECO:0007669"/>
    <property type="project" value="TreeGrafter"/>
</dbReference>
<dbReference type="Pfam" id="PF00650">
    <property type="entry name" value="CRAL_TRIO"/>
    <property type="match status" value="1"/>
</dbReference>
<sequence length="225" mass="26788">MEKTKTRMRNYYKQRFDLPEWFANRNPFQPEMQELLKLGIFLFLRKPDDQGRIVIIIREGQNNPKVQKLSDLIKIGIMIMDVISKDYVPTSLYGSALFIDLDGVTSRHLMQLQPRVVMNLIHSWQGCYPLRIQSINFINAPKYADIGITIFKTFMNEKLKQRLHVYTRDETVMHKCFKDIPINIRPLEYGGTDGTIQEIIEYTKKFVEKHRDWYIDDEKYKFISN</sequence>
<name>E2A259_CAMFO</name>
<dbReference type="SMART" id="SM00516">
    <property type="entry name" value="SEC14"/>
    <property type="match status" value="1"/>
</dbReference>
<dbReference type="InterPro" id="IPR001251">
    <property type="entry name" value="CRAL-TRIO_dom"/>
</dbReference>
<dbReference type="PROSITE" id="PS50191">
    <property type="entry name" value="CRAL_TRIO"/>
    <property type="match status" value="1"/>
</dbReference>
<dbReference type="SUPFAM" id="SSF52087">
    <property type="entry name" value="CRAL/TRIO domain"/>
    <property type="match status" value="1"/>
</dbReference>
<gene>
    <name evidence="2" type="ORF">EAG_09401</name>
</gene>
<reference evidence="2 3" key="1">
    <citation type="journal article" date="2010" name="Science">
        <title>Genomic comparison of the ants Camponotus floridanus and Harpegnathos saltator.</title>
        <authorList>
            <person name="Bonasio R."/>
            <person name="Zhang G."/>
            <person name="Ye C."/>
            <person name="Mutti N.S."/>
            <person name="Fang X."/>
            <person name="Qin N."/>
            <person name="Donahue G."/>
            <person name="Yang P."/>
            <person name="Li Q."/>
            <person name="Li C."/>
            <person name="Zhang P."/>
            <person name="Huang Z."/>
            <person name="Berger S.L."/>
            <person name="Reinberg D."/>
            <person name="Wang J."/>
            <person name="Liebig J."/>
        </authorList>
    </citation>
    <scope>NUCLEOTIDE SEQUENCE [LARGE SCALE GENOMIC DNA]</scope>
    <source>
        <strain evidence="3">C129</strain>
    </source>
</reference>
<dbReference type="PANTHER" id="PTHR10174">
    <property type="entry name" value="ALPHA-TOCOPHEROL TRANSFER PROTEIN-RELATED"/>
    <property type="match status" value="1"/>
</dbReference>
<dbReference type="Proteomes" id="UP000000311">
    <property type="component" value="Unassembled WGS sequence"/>
</dbReference>
<dbReference type="InterPro" id="IPR036865">
    <property type="entry name" value="CRAL-TRIO_dom_sf"/>
</dbReference>
<evidence type="ECO:0000313" key="2">
    <source>
        <dbReference type="EMBL" id="EFN72464.1"/>
    </source>
</evidence>
<dbReference type="EMBL" id="GL435922">
    <property type="protein sequence ID" value="EFN72464.1"/>
    <property type="molecule type" value="Genomic_DNA"/>
</dbReference>